<gene>
    <name evidence="2" type="ORF">CHS0354_015607</name>
</gene>
<dbReference type="PROSITE" id="PS51707">
    <property type="entry name" value="CYTH"/>
    <property type="match status" value="1"/>
</dbReference>
<dbReference type="Gene3D" id="2.40.320.10">
    <property type="entry name" value="Hypothetical Protein Pfu-838710-001"/>
    <property type="match status" value="1"/>
</dbReference>
<evidence type="ECO:0000259" key="1">
    <source>
        <dbReference type="PROSITE" id="PS51707"/>
    </source>
</evidence>
<dbReference type="CDD" id="cd07890">
    <property type="entry name" value="CYTH-like_AC_IV-like"/>
    <property type="match status" value="1"/>
</dbReference>
<accession>A0AAE0TBV5</accession>
<proteinExistence type="predicted"/>
<feature type="domain" description="CYTH" evidence="1">
    <location>
        <begin position="2"/>
        <end position="169"/>
    </location>
</feature>
<sequence length="179" mass="19797">MPANVEIKASVEDVDALKQKAAKLSESEGTIIIQEDVFFQVPKGRLKLRKLQDAPSQLIYYERTDQSGPKFSDYNITQIPDPESLQETLGKALGIQGIVKKTRTLYIVGQTRVHVDTVAGLGNFMELEVVLEDGQTLEEGQHLANDLMSKLGVKTSDLVSVSYMDLILKDKNNQSTSNS</sequence>
<keyword evidence="3" id="KW-1185">Reference proteome</keyword>
<organism evidence="2 3">
    <name type="scientific">Potamilus streckersoni</name>
    <dbReference type="NCBI Taxonomy" id="2493646"/>
    <lineage>
        <taxon>Eukaryota</taxon>
        <taxon>Metazoa</taxon>
        <taxon>Spiralia</taxon>
        <taxon>Lophotrochozoa</taxon>
        <taxon>Mollusca</taxon>
        <taxon>Bivalvia</taxon>
        <taxon>Autobranchia</taxon>
        <taxon>Heteroconchia</taxon>
        <taxon>Palaeoheterodonta</taxon>
        <taxon>Unionida</taxon>
        <taxon>Unionoidea</taxon>
        <taxon>Unionidae</taxon>
        <taxon>Ambleminae</taxon>
        <taxon>Lampsilini</taxon>
        <taxon>Potamilus</taxon>
    </lineage>
</organism>
<dbReference type="PANTHER" id="PTHR21028">
    <property type="entry name" value="SI:CH211-156B7.4"/>
    <property type="match status" value="1"/>
</dbReference>
<dbReference type="Pfam" id="PF01928">
    <property type="entry name" value="CYTH"/>
    <property type="match status" value="1"/>
</dbReference>
<dbReference type="Proteomes" id="UP001195483">
    <property type="component" value="Unassembled WGS sequence"/>
</dbReference>
<dbReference type="SUPFAM" id="SSF55154">
    <property type="entry name" value="CYTH-like phosphatases"/>
    <property type="match status" value="1"/>
</dbReference>
<reference evidence="2" key="3">
    <citation type="submission" date="2023-05" db="EMBL/GenBank/DDBJ databases">
        <authorList>
            <person name="Smith C.H."/>
        </authorList>
    </citation>
    <scope>NUCLEOTIDE SEQUENCE</scope>
    <source>
        <strain evidence="2">CHS0354</strain>
        <tissue evidence="2">Mantle</tissue>
    </source>
</reference>
<dbReference type="InterPro" id="IPR008173">
    <property type="entry name" value="Adenylyl_cyclase_CyaB"/>
</dbReference>
<reference evidence="2" key="2">
    <citation type="journal article" date="2021" name="Genome Biol. Evol.">
        <title>Developing a high-quality reference genome for a parasitic bivalve with doubly uniparental inheritance (Bivalvia: Unionida).</title>
        <authorList>
            <person name="Smith C.H."/>
        </authorList>
    </citation>
    <scope>NUCLEOTIDE SEQUENCE</scope>
    <source>
        <strain evidence="2">CHS0354</strain>
        <tissue evidence="2">Mantle</tissue>
    </source>
</reference>
<dbReference type="AlphaFoldDB" id="A0AAE0TBV5"/>
<dbReference type="InterPro" id="IPR023577">
    <property type="entry name" value="CYTH_domain"/>
</dbReference>
<dbReference type="GO" id="GO:0016462">
    <property type="term" value="F:pyrophosphatase activity"/>
    <property type="evidence" value="ECO:0007669"/>
    <property type="project" value="UniProtKB-ARBA"/>
</dbReference>
<dbReference type="SMART" id="SM01118">
    <property type="entry name" value="CYTH"/>
    <property type="match status" value="1"/>
</dbReference>
<dbReference type="PANTHER" id="PTHR21028:SF2">
    <property type="entry name" value="CYTH DOMAIN-CONTAINING PROTEIN"/>
    <property type="match status" value="1"/>
</dbReference>
<evidence type="ECO:0000313" key="3">
    <source>
        <dbReference type="Proteomes" id="UP001195483"/>
    </source>
</evidence>
<reference evidence="2" key="1">
    <citation type="journal article" date="2021" name="Genome Biol. Evol.">
        <title>A High-Quality Reference Genome for a Parasitic Bivalve with Doubly Uniparental Inheritance (Bivalvia: Unionida).</title>
        <authorList>
            <person name="Smith C.H."/>
        </authorList>
    </citation>
    <scope>NUCLEOTIDE SEQUENCE</scope>
    <source>
        <strain evidence="2">CHS0354</strain>
    </source>
</reference>
<dbReference type="InterPro" id="IPR033469">
    <property type="entry name" value="CYTH-like_dom_sf"/>
</dbReference>
<dbReference type="EMBL" id="JAEAOA010000968">
    <property type="protein sequence ID" value="KAK3607461.1"/>
    <property type="molecule type" value="Genomic_DNA"/>
</dbReference>
<evidence type="ECO:0000313" key="2">
    <source>
        <dbReference type="EMBL" id="KAK3607461.1"/>
    </source>
</evidence>
<name>A0AAE0TBV5_9BIVA</name>
<comment type="caution">
    <text evidence="2">The sequence shown here is derived from an EMBL/GenBank/DDBJ whole genome shotgun (WGS) entry which is preliminary data.</text>
</comment>
<protein>
    <recommendedName>
        <fullName evidence="1">CYTH domain-containing protein</fullName>
    </recommendedName>
</protein>